<proteinExistence type="predicted"/>
<evidence type="ECO:0000313" key="1">
    <source>
        <dbReference type="EMBL" id="WAV91660.1"/>
    </source>
</evidence>
<dbReference type="EMBL" id="CP098251">
    <property type="protein sequence ID" value="WAV91660.1"/>
    <property type="molecule type" value="Genomic_DNA"/>
</dbReference>
<dbReference type="Pfam" id="PF14357">
    <property type="entry name" value="DUF4404"/>
    <property type="match status" value="1"/>
</dbReference>
<protein>
    <submittedName>
        <fullName evidence="1">DUF4404 family protein</fullName>
    </submittedName>
</protein>
<accession>A0A9E9LEQ7</accession>
<dbReference type="RefSeq" id="WP_269316141.1">
    <property type="nucleotide sequence ID" value="NZ_CP098251.1"/>
</dbReference>
<gene>
    <name evidence="1" type="ORF">NB646_02575</name>
</gene>
<dbReference type="Proteomes" id="UP001164819">
    <property type="component" value="Chromosome"/>
</dbReference>
<name>A0A9E9LEQ7_9BURK</name>
<dbReference type="InterPro" id="IPR025516">
    <property type="entry name" value="DUF4404"/>
</dbReference>
<reference evidence="1" key="1">
    <citation type="journal article" date="2022" name="Front. Microbiol.">
        <title>New perspectives on an old grouping: The genomic and phenotypic variability of Oxalobacter formigenes and the implications for calcium oxalate stone prevention.</title>
        <authorList>
            <person name="Chmiel J.A."/>
            <person name="Carr C."/>
            <person name="Stuivenberg G.A."/>
            <person name="Venema R."/>
            <person name="Chanyi R.M."/>
            <person name="Al K.F."/>
            <person name="Giguere D."/>
            <person name="Say H."/>
            <person name="Akouris P.P."/>
            <person name="Dominguez Romero S.A."/>
            <person name="Kwong A."/>
            <person name="Tai V."/>
            <person name="Koval S.F."/>
            <person name="Razvi H."/>
            <person name="Bjazevic J."/>
            <person name="Burton J.P."/>
        </authorList>
    </citation>
    <scope>NUCLEOTIDE SEQUENCE</scope>
    <source>
        <strain evidence="1">OxK</strain>
    </source>
</reference>
<organism evidence="1">
    <name type="scientific">Oxalobacter aliiformigenes</name>
    <dbReference type="NCBI Taxonomy" id="2946593"/>
    <lineage>
        <taxon>Bacteria</taxon>
        <taxon>Pseudomonadati</taxon>
        <taxon>Pseudomonadota</taxon>
        <taxon>Betaproteobacteria</taxon>
        <taxon>Burkholderiales</taxon>
        <taxon>Oxalobacteraceae</taxon>
        <taxon>Oxalobacter</taxon>
    </lineage>
</organism>
<sequence>MDNIDDVLDQIHTHIAKTDNIDPSLQKDFHELDKNIRAMNEVKKNNGAMDLAELDRQARLLAAKFETKHPRIGELIVRLSGILQGMGI</sequence>
<dbReference type="AlphaFoldDB" id="A0A9E9LEQ7"/>